<dbReference type="Proteomes" id="UP001239111">
    <property type="component" value="Chromosome 2"/>
</dbReference>
<keyword evidence="2" id="KW-1185">Reference proteome</keyword>
<evidence type="ECO:0000313" key="2">
    <source>
        <dbReference type="Proteomes" id="UP001239111"/>
    </source>
</evidence>
<sequence>MASRAGIGVDDVDLIDLEAASSCVARMNVADATPEEQEHLLDVCPPKLEQKLSLTRPRRGHEHLRSLSDGDAVNSVLVTLGHDQLVPVRRRIDVVSSDTIKRVRDITRNLEPVISVHVDSGRRNNEYRHCEDRVDSGGRPGTELPDEDTSFEAQQINDAFNFLSEHDEFGERRTDDEGDEILHNPKRARLSETSPSRDASRSRPSNGNSKQRDSRWNSYTFDNEAFEHSPTAECPESDKRPISMNLDIESSGMKRNSLKHLRSLTCSTVGFDAEPFSRAAKNCSYRKSWSGGSSPRKLVHLENDRIRTQTARLGDQRNSAEEEERSRNAHDYLNR</sequence>
<organism evidence="1 2">
    <name type="scientific">Eretmocerus hayati</name>
    <dbReference type="NCBI Taxonomy" id="131215"/>
    <lineage>
        <taxon>Eukaryota</taxon>
        <taxon>Metazoa</taxon>
        <taxon>Ecdysozoa</taxon>
        <taxon>Arthropoda</taxon>
        <taxon>Hexapoda</taxon>
        <taxon>Insecta</taxon>
        <taxon>Pterygota</taxon>
        <taxon>Neoptera</taxon>
        <taxon>Endopterygota</taxon>
        <taxon>Hymenoptera</taxon>
        <taxon>Apocrita</taxon>
        <taxon>Proctotrupomorpha</taxon>
        <taxon>Chalcidoidea</taxon>
        <taxon>Aphelinidae</taxon>
        <taxon>Aphelininae</taxon>
        <taxon>Eretmocerus</taxon>
    </lineage>
</organism>
<reference evidence="1" key="1">
    <citation type="submission" date="2023-04" db="EMBL/GenBank/DDBJ databases">
        <title>A chromosome-level genome assembly of the parasitoid wasp Eretmocerus hayati.</title>
        <authorList>
            <person name="Zhong Y."/>
            <person name="Liu S."/>
            <person name="Liu Y."/>
        </authorList>
    </citation>
    <scope>NUCLEOTIDE SEQUENCE</scope>
    <source>
        <strain evidence="1">ZJU_SS_LIU_2023</strain>
    </source>
</reference>
<proteinExistence type="predicted"/>
<protein>
    <submittedName>
        <fullName evidence="1">Uncharacterized protein</fullName>
    </submittedName>
</protein>
<gene>
    <name evidence="1" type="ORF">QAD02_014335</name>
</gene>
<accession>A0ACC2P4Z7</accession>
<evidence type="ECO:0000313" key="1">
    <source>
        <dbReference type="EMBL" id="KAJ8678548.1"/>
    </source>
</evidence>
<comment type="caution">
    <text evidence="1">The sequence shown here is derived from an EMBL/GenBank/DDBJ whole genome shotgun (WGS) entry which is preliminary data.</text>
</comment>
<dbReference type="EMBL" id="CM056742">
    <property type="protein sequence ID" value="KAJ8678548.1"/>
    <property type="molecule type" value="Genomic_DNA"/>
</dbReference>
<name>A0ACC2P4Z7_9HYME</name>